<sequence length="242" mass="25157">MVTPTTRASTPNVAQPSSSANFEAQFRLDDPSAVYKSKLRSSASDGADAEQRPSSRPGSSLAASSSSAPSLGNLQFRPTSLETMRAQYGTPPDLPGSPFPFQSRPSPFAVDDWAADDDVPLELRVLEPVAVALHRGTTPTAARVLDARLEPGECARERDDDVRGVGIRAARVAVHLPGGRLAPAAAVDTADDRGPGGVSGAPDEVCGAAGVGFHVRIELLSLVSCVCLLADASRGSLLIYVI</sequence>
<dbReference type="AlphaFoldDB" id="A0A165Q904"/>
<keyword evidence="3" id="KW-1185">Reference proteome</keyword>
<protein>
    <submittedName>
        <fullName evidence="2">Uncharacterized protein</fullName>
    </submittedName>
</protein>
<evidence type="ECO:0000256" key="1">
    <source>
        <dbReference type="SAM" id="MobiDB-lite"/>
    </source>
</evidence>
<feature type="region of interest" description="Disordered" evidence="1">
    <location>
        <begin position="1"/>
        <end position="74"/>
    </location>
</feature>
<reference evidence="2 3" key="1">
    <citation type="journal article" date="2016" name="Mol. Biol. Evol.">
        <title>Comparative Genomics of Early-Diverging Mushroom-Forming Fungi Provides Insights into the Origins of Lignocellulose Decay Capabilities.</title>
        <authorList>
            <person name="Nagy L.G."/>
            <person name="Riley R."/>
            <person name="Tritt A."/>
            <person name="Adam C."/>
            <person name="Daum C."/>
            <person name="Floudas D."/>
            <person name="Sun H."/>
            <person name="Yadav J.S."/>
            <person name="Pangilinan J."/>
            <person name="Larsson K.H."/>
            <person name="Matsuura K."/>
            <person name="Barry K."/>
            <person name="Labutti K."/>
            <person name="Kuo R."/>
            <person name="Ohm R.A."/>
            <person name="Bhattacharya S.S."/>
            <person name="Shirouzu T."/>
            <person name="Yoshinaga Y."/>
            <person name="Martin F.M."/>
            <person name="Grigoriev I.V."/>
            <person name="Hibbett D.S."/>
        </authorList>
    </citation>
    <scope>NUCLEOTIDE SEQUENCE [LARGE SCALE GENOMIC DNA]</scope>
    <source>
        <strain evidence="2 3">L-15889</strain>
    </source>
</reference>
<accession>A0A165Q904</accession>
<feature type="compositionally biased region" description="Low complexity" evidence="1">
    <location>
        <begin position="52"/>
        <end position="72"/>
    </location>
</feature>
<dbReference type="EMBL" id="KV429060">
    <property type="protein sequence ID" value="KZT69163.1"/>
    <property type="molecule type" value="Genomic_DNA"/>
</dbReference>
<gene>
    <name evidence="2" type="ORF">DAEQUDRAFT_280428</name>
</gene>
<dbReference type="Proteomes" id="UP000076727">
    <property type="component" value="Unassembled WGS sequence"/>
</dbReference>
<evidence type="ECO:0000313" key="2">
    <source>
        <dbReference type="EMBL" id="KZT69163.1"/>
    </source>
</evidence>
<proteinExistence type="predicted"/>
<name>A0A165Q904_9APHY</name>
<evidence type="ECO:0000313" key="3">
    <source>
        <dbReference type="Proteomes" id="UP000076727"/>
    </source>
</evidence>
<organism evidence="2 3">
    <name type="scientific">Daedalea quercina L-15889</name>
    <dbReference type="NCBI Taxonomy" id="1314783"/>
    <lineage>
        <taxon>Eukaryota</taxon>
        <taxon>Fungi</taxon>
        <taxon>Dikarya</taxon>
        <taxon>Basidiomycota</taxon>
        <taxon>Agaricomycotina</taxon>
        <taxon>Agaricomycetes</taxon>
        <taxon>Polyporales</taxon>
        <taxon>Fomitopsis</taxon>
    </lineage>
</organism>
<feature type="compositionally biased region" description="Polar residues" evidence="1">
    <location>
        <begin position="1"/>
        <end position="22"/>
    </location>
</feature>